<keyword evidence="3" id="KW-1185">Reference proteome</keyword>
<feature type="chain" id="PRO_5047363772" description="Secreted protein" evidence="1">
    <location>
        <begin position="25"/>
        <end position="151"/>
    </location>
</feature>
<dbReference type="InterPro" id="IPR006771">
    <property type="entry name" value="CetA-like"/>
</dbReference>
<gene>
    <name evidence="2" type="ORF">J3D65DRAFT_611808</name>
</gene>
<dbReference type="GeneID" id="92031862"/>
<accession>A0ABR1MB60</accession>
<reference evidence="2 3" key="1">
    <citation type="submission" date="2024-04" db="EMBL/GenBank/DDBJ databases">
        <title>Phyllosticta paracitricarpa is synonymous to the EU quarantine fungus P. citricarpa based on phylogenomic analyses.</title>
        <authorList>
            <consortium name="Lawrence Berkeley National Laboratory"/>
            <person name="Van ingen-buijs V.A."/>
            <person name="Van westerhoven A.C."/>
            <person name="Haridas S."/>
            <person name="Skiadas P."/>
            <person name="Martin F."/>
            <person name="Groenewald J.Z."/>
            <person name="Crous P.W."/>
            <person name="Seidl M.F."/>
        </authorList>
    </citation>
    <scope>NUCLEOTIDE SEQUENCE [LARGE SCALE GENOMIC DNA]</scope>
    <source>
        <strain evidence="2 3">CPC 17464</strain>
    </source>
</reference>
<dbReference type="Pfam" id="PF04681">
    <property type="entry name" value="Bys1"/>
    <property type="match status" value="1"/>
</dbReference>
<dbReference type="Proteomes" id="UP001360953">
    <property type="component" value="Unassembled WGS sequence"/>
</dbReference>
<evidence type="ECO:0000313" key="2">
    <source>
        <dbReference type="EMBL" id="KAK7545109.1"/>
    </source>
</evidence>
<organism evidence="2 3">
    <name type="scientific">Phyllosticta citribraziliensis</name>
    <dbReference type="NCBI Taxonomy" id="989973"/>
    <lineage>
        <taxon>Eukaryota</taxon>
        <taxon>Fungi</taxon>
        <taxon>Dikarya</taxon>
        <taxon>Ascomycota</taxon>
        <taxon>Pezizomycotina</taxon>
        <taxon>Dothideomycetes</taxon>
        <taxon>Dothideomycetes incertae sedis</taxon>
        <taxon>Botryosphaeriales</taxon>
        <taxon>Phyllostictaceae</taxon>
        <taxon>Phyllosticta</taxon>
    </lineage>
</organism>
<dbReference type="RefSeq" id="XP_066660344.1">
    <property type="nucleotide sequence ID" value="XM_066798956.1"/>
</dbReference>
<feature type="signal peptide" evidence="1">
    <location>
        <begin position="1"/>
        <end position="24"/>
    </location>
</feature>
<keyword evidence="1" id="KW-0732">Signal</keyword>
<name>A0ABR1MB60_9PEZI</name>
<evidence type="ECO:0008006" key="4">
    <source>
        <dbReference type="Google" id="ProtNLM"/>
    </source>
</evidence>
<proteinExistence type="predicted"/>
<sequence length="151" mass="15930">MFVPRALALLTAALSATVAAVGTANVVNNCAYALTAITQQTSTGRTLQNQFSIPSGGSSSAGEHSTDGWRIKMWKGDNPSQILGYETRLERTIVYYDVYEDGGSPVGDAFSMSSTDSACHAIQGGQGNFDVVQPDLYTCTSDASFTLTLCP</sequence>
<evidence type="ECO:0000313" key="3">
    <source>
        <dbReference type="Proteomes" id="UP001360953"/>
    </source>
</evidence>
<protein>
    <recommendedName>
        <fullName evidence="4">Secreted protein</fullName>
    </recommendedName>
</protein>
<comment type="caution">
    <text evidence="2">The sequence shown here is derived from an EMBL/GenBank/DDBJ whole genome shotgun (WGS) entry which is preliminary data.</text>
</comment>
<dbReference type="EMBL" id="JBBPEH010000001">
    <property type="protein sequence ID" value="KAK7545109.1"/>
    <property type="molecule type" value="Genomic_DNA"/>
</dbReference>
<evidence type="ECO:0000256" key="1">
    <source>
        <dbReference type="SAM" id="SignalP"/>
    </source>
</evidence>